<keyword evidence="2" id="KW-1185">Reference proteome</keyword>
<name>A0A238U883_9FLAO</name>
<dbReference type="KEGG" id="tje:TJEJU_0943"/>
<accession>A0A238U883</accession>
<dbReference type="EMBL" id="LT899436">
    <property type="protein sequence ID" value="SNR14704.1"/>
    <property type="molecule type" value="Genomic_DNA"/>
</dbReference>
<dbReference type="RefSeq" id="WP_095069877.1">
    <property type="nucleotide sequence ID" value="NZ_LT899436.1"/>
</dbReference>
<evidence type="ECO:0000313" key="2">
    <source>
        <dbReference type="Proteomes" id="UP000215214"/>
    </source>
</evidence>
<dbReference type="OrthoDB" id="1452940at2"/>
<dbReference type="Proteomes" id="UP000215214">
    <property type="component" value="Chromosome TJEJU"/>
</dbReference>
<proteinExistence type="predicted"/>
<evidence type="ECO:0000313" key="1">
    <source>
        <dbReference type="EMBL" id="SNR14704.1"/>
    </source>
</evidence>
<gene>
    <name evidence="1" type="ORF">TJEJU_0943</name>
</gene>
<reference evidence="1 2" key="1">
    <citation type="submission" date="2017-07" db="EMBL/GenBank/DDBJ databases">
        <authorList>
            <person name="Sun Z.S."/>
            <person name="Albrecht U."/>
            <person name="Echele G."/>
            <person name="Lee C.C."/>
        </authorList>
    </citation>
    <scope>NUCLEOTIDE SEQUENCE [LARGE SCALE GENOMIC DNA]</scope>
    <source>
        <strain evidence="2">type strain: KCTC 22618</strain>
    </source>
</reference>
<protein>
    <submittedName>
        <fullName evidence="1">Uncharacterized protein</fullName>
    </submittedName>
</protein>
<organism evidence="1 2">
    <name type="scientific">Tenacibaculum jejuense</name>
    <dbReference type="NCBI Taxonomy" id="584609"/>
    <lineage>
        <taxon>Bacteria</taxon>
        <taxon>Pseudomonadati</taxon>
        <taxon>Bacteroidota</taxon>
        <taxon>Flavobacteriia</taxon>
        <taxon>Flavobacteriales</taxon>
        <taxon>Flavobacteriaceae</taxon>
        <taxon>Tenacibaculum</taxon>
    </lineage>
</organism>
<sequence>MEKLQLHSFGQNDHLEYLKEKYNSLKKKIKSIVKMSEFEKKKELDTLTKEFNKEKKNSNKNLY</sequence>
<dbReference type="AlphaFoldDB" id="A0A238U883"/>